<evidence type="ECO:0000313" key="1">
    <source>
        <dbReference type="EMBL" id="CAI2378935.1"/>
    </source>
</evidence>
<gene>
    <name evidence="1" type="ORF">ECRASSUSDP1_LOCUS20335</name>
</gene>
<accession>A0AAD2D3Q4</accession>
<comment type="caution">
    <text evidence="1">The sequence shown here is derived from an EMBL/GenBank/DDBJ whole genome shotgun (WGS) entry which is preliminary data.</text>
</comment>
<proteinExistence type="predicted"/>
<dbReference type="AlphaFoldDB" id="A0AAD2D3Q4"/>
<sequence>MERTKAGQSGGIDIFIPKLNRLSKIARPKSEVKKSMLHKGAVTKSKEAKLKKYFKITRDINPDCPLVPGIYSLYALAKLAKKQVVKAMMPPTVLLGFNHDNMFIYTSAATKCLTVENRPMTPKLLTHYVKTYMDRKNDEESKGLNNSIKMSVYPKFVLKYSTYDNSFPSTQSIMVFYKIQDLCTHALEYWGKFDMAIQPYIICKSRKASLLRYEVYKENMVKAHVLSSDYDISELPYLPKDEILNVRNDYIYQRRGNSENERERSDIPLSQAPNSDLINYFCITTQSNIPKVAITSCRPLAYPNAESMSTRLVNSLNSNYLHKKFRANSWIIGKLYANL</sequence>
<evidence type="ECO:0000313" key="2">
    <source>
        <dbReference type="Proteomes" id="UP001295684"/>
    </source>
</evidence>
<protein>
    <submittedName>
        <fullName evidence="1">Uncharacterized protein</fullName>
    </submittedName>
</protein>
<reference evidence="1" key="1">
    <citation type="submission" date="2023-07" db="EMBL/GenBank/DDBJ databases">
        <authorList>
            <consortium name="AG Swart"/>
            <person name="Singh M."/>
            <person name="Singh A."/>
            <person name="Seah K."/>
            <person name="Emmerich C."/>
        </authorList>
    </citation>
    <scope>NUCLEOTIDE SEQUENCE</scope>
    <source>
        <strain evidence="1">DP1</strain>
    </source>
</reference>
<dbReference type="EMBL" id="CAMPGE010020718">
    <property type="protein sequence ID" value="CAI2378935.1"/>
    <property type="molecule type" value="Genomic_DNA"/>
</dbReference>
<organism evidence="1 2">
    <name type="scientific">Euplotes crassus</name>
    <dbReference type="NCBI Taxonomy" id="5936"/>
    <lineage>
        <taxon>Eukaryota</taxon>
        <taxon>Sar</taxon>
        <taxon>Alveolata</taxon>
        <taxon>Ciliophora</taxon>
        <taxon>Intramacronucleata</taxon>
        <taxon>Spirotrichea</taxon>
        <taxon>Hypotrichia</taxon>
        <taxon>Euplotida</taxon>
        <taxon>Euplotidae</taxon>
        <taxon>Moneuplotes</taxon>
    </lineage>
</organism>
<dbReference type="Proteomes" id="UP001295684">
    <property type="component" value="Unassembled WGS sequence"/>
</dbReference>
<name>A0AAD2D3Q4_EUPCR</name>
<keyword evidence="2" id="KW-1185">Reference proteome</keyword>